<organism evidence="1">
    <name type="scientific">marine sediment metagenome</name>
    <dbReference type="NCBI Taxonomy" id="412755"/>
    <lineage>
        <taxon>unclassified sequences</taxon>
        <taxon>metagenomes</taxon>
        <taxon>ecological metagenomes</taxon>
    </lineage>
</organism>
<comment type="caution">
    <text evidence="1">The sequence shown here is derived from an EMBL/GenBank/DDBJ whole genome shotgun (WGS) entry which is preliminary data.</text>
</comment>
<dbReference type="EMBL" id="LAZR01023650">
    <property type="protein sequence ID" value="KKL77780.1"/>
    <property type="molecule type" value="Genomic_DNA"/>
</dbReference>
<proteinExistence type="predicted"/>
<evidence type="ECO:0000313" key="1">
    <source>
        <dbReference type="EMBL" id="KKL77780.1"/>
    </source>
</evidence>
<reference evidence="1" key="1">
    <citation type="journal article" date="2015" name="Nature">
        <title>Complex archaea that bridge the gap between prokaryotes and eukaryotes.</title>
        <authorList>
            <person name="Spang A."/>
            <person name="Saw J.H."/>
            <person name="Jorgensen S.L."/>
            <person name="Zaremba-Niedzwiedzka K."/>
            <person name="Martijn J."/>
            <person name="Lind A.E."/>
            <person name="van Eijk R."/>
            <person name="Schleper C."/>
            <person name="Guy L."/>
            <person name="Ettema T.J."/>
        </authorList>
    </citation>
    <scope>NUCLEOTIDE SEQUENCE</scope>
</reference>
<dbReference type="AlphaFoldDB" id="A0A0F9H823"/>
<sequence>MPELYLAPVSWFSGKDLDNPNYEPPHWGSPKDAQGFPYPWKDLRSNTQKGLRGPGTDGYGLMVLPQQVPNYGYYLGDNLNAVLTDVRKDEIRRALKLGERIVATNVREFIVEMFTRQGDPTGIDRVKPVRGARRKKTQIAIGKDVIWESPLDNILRDNAIAIFRADYRRNRALVAQGLMSLDAIRRWTGSMRRRLGIRAEELLPPEYSSDGELAPRSTVSDNFNRGDESLDVGNWDEVAQDWLVVSNEASCAASGASARYKTELSSDDHYCQHKASSYSSNAKWFRRYRLPCFCPVAGHDQRGLFL</sequence>
<name>A0A0F9H823_9ZZZZ</name>
<protein>
    <submittedName>
        <fullName evidence="1">Uncharacterized protein</fullName>
    </submittedName>
</protein>
<gene>
    <name evidence="1" type="ORF">LCGC14_2031490</name>
</gene>
<accession>A0A0F9H823</accession>